<dbReference type="PANTHER" id="PTHR47637:SF1">
    <property type="entry name" value="CHAPERONE SURA"/>
    <property type="match status" value="1"/>
</dbReference>
<dbReference type="Proteomes" id="UP000289024">
    <property type="component" value="Unassembled WGS sequence"/>
</dbReference>
<keyword evidence="2" id="KW-0413">Isomerase</keyword>
<dbReference type="GO" id="GO:0003755">
    <property type="term" value="F:peptidyl-prolyl cis-trans isomerase activity"/>
    <property type="evidence" value="ECO:0007669"/>
    <property type="project" value="UniProtKB-KW"/>
</dbReference>
<dbReference type="InterPro" id="IPR015391">
    <property type="entry name" value="SurA_N"/>
</dbReference>
<reference evidence="7 8" key="1">
    <citation type="submission" date="2018-10" db="EMBL/GenBank/DDBJ databases">
        <title>Genetic determinants and prediction of antibiotic resistance phenotypes in Helicobacter pylori.</title>
        <authorList>
            <person name="Wagner K."/>
        </authorList>
    </citation>
    <scope>NUCLEOTIDE SEQUENCE [LARGE SCALE GENOMIC DNA]</scope>
    <source>
        <strain evidence="7 8">ZH97</strain>
    </source>
</reference>
<feature type="compositionally biased region" description="Low complexity" evidence="3">
    <location>
        <begin position="114"/>
        <end position="129"/>
    </location>
</feature>
<evidence type="ECO:0000256" key="1">
    <source>
        <dbReference type="ARBA" id="ARBA00022729"/>
    </source>
</evidence>
<dbReference type="Gene3D" id="3.10.50.40">
    <property type="match status" value="1"/>
</dbReference>
<dbReference type="RefSeq" id="WP_128038508.1">
    <property type="nucleotide sequence ID" value="NZ_RJHK01000014.1"/>
</dbReference>
<dbReference type="SUPFAM" id="SSF109998">
    <property type="entry name" value="Triger factor/SurA peptide-binding domain-like"/>
    <property type="match status" value="1"/>
</dbReference>
<feature type="chain" id="PRO_5044210399" evidence="4">
    <location>
        <begin position="21"/>
        <end position="429"/>
    </location>
</feature>
<proteinExistence type="predicted"/>
<dbReference type="PANTHER" id="PTHR47637">
    <property type="entry name" value="CHAPERONE SURA"/>
    <property type="match status" value="1"/>
</dbReference>
<sequence length="429" mass="49405">MRKIFSYVLKALLFIGIVYAEPESKVEALEGKKRESSLDKRIRQELKNKELKNKELKNKELKNKELKNKEEKKYTEEKKEIKAKRKPRAEVHHGDSKNPAQKITPSKIKEGAKGVQNQGTQNQGVQNNVPKLEEKEATSQTLEKNKGTSPSSQFNSIFGNPNNAANNTLEDKVVGGISLLVNGSPITLYQIQEEQKKSKVSKAQARDRLIAERIKNQEIERLKIHVDDDKLDQEMAMMAQQQGMDLDHFKQMLMAEGHYKLYRDQLKEHLEMQELLRNILLTNVDTSSETKMREYYNKHKEQFSIPTEIETVRYTSTSQEDLERAMADPNLEIPGVSKANEKIEMKTLNPQIAQVFISHEQGSFTPVMNGGGGQFITFYIKEKKGKNEVSFSQAKQFIAQKLVEESKDKILEEHFEKLRVKSRIVMIRE</sequence>
<feature type="compositionally biased region" description="Basic and acidic residues" evidence="3">
    <location>
        <begin position="52"/>
        <end position="80"/>
    </location>
</feature>
<evidence type="ECO:0000313" key="7">
    <source>
        <dbReference type="EMBL" id="RVZ33871.1"/>
    </source>
</evidence>
<feature type="compositionally biased region" description="Polar residues" evidence="3">
    <location>
        <begin position="138"/>
        <end position="159"/>
    </location>
</feature>
<evidence type="ECO:0000256" key="3">
    <source>
        <dbReference type="SAM" id="MobiDB-lite"/>
    </source>
</evidence>
<evidence type="ECO:0000256" key="4">
    <source>
        <dbReference type="SAM" id="SignalP"/>
    </source>
</evidence>
<dbReference type="InterPro" id="IPR046357">
    <property type="entry name" value="PPIase_dom_sf"/>
</dbReference>
<gene>
    <name evidence="7" type="ORF">EC547_06535</name>
</gene>
<dbReference type="EMBL" id="RJHK01000014">
    <property type="protein sequence ID" value="RVZ33871.1"/>
    <property type="molecule type" value="Genomic_DNA"/>
</dbReference>
<evidence type="ECO:0000259" key="5">
    <source>
        <dbReference type="Pfam" id="PF09312"/>
    </source>
</evidence>
<dbReference type="InterPro" id="IPR050280">
    <property type="entry name" value="OMP_Chaperone_SurA"/>
</dbReference>
<dbReference type="Pfam" id="PF22506">
    <property type="entry name" value="Cj1289-like_C"/>
    <property type="match status" value="1"/>
</dbReference>
<dbReference type="InterPro" id="IPR055131">
    <property type="entry name" value="Cj1289-like_C"/>
</dbReference>
<keyword evidence="2" id="KW-0697">Rotamase</keyword>
<comment type="caution">
    <text evidence="7">The sequence shown here is derived from an EMBL/GenBank/DDBJ whole genome shotgun (WGS) entry which is preliminary data.</text>
</comment>
<feature type="region of interest" description="Disordered" evidence="3">
    <location>
        <begin position="52"/>
        <end position="159"/>
    </location>
</feature>
<dbReference type="Gene3D" id="1.10.4030.10">
    <property type="entry name" value="Porin chaperone SurA, peptide-binding domain"/>
    <property type="match status" value="1"/>
</dbReference>
<protein>
    <submittedName>
        <fullName evidence="7">SurA protein</fullName>
    </submittedName>
</protein>
<dbReference type="Pfam" id="PF09312">
    <property type="entry name" value="SurA_N"/>
    <property type="match status" value="1"/>
</dbReference>
<evidence type="ECO:0000259" key="6">
    <source>
        <dbReference type="Pfam" id="PF22506"/>
    </source>
</evidence>
<accession>A0AB37UYM9</accession>
<keyword evidence="1 4" id="KW-0732">Signal</keyword>
<dbReference type="InterPro" id="IPR027304">
    <property type="entry name" value="Trigger_fact/SurA_dom_sf"/>
</dbReference>
<evidence type="ECO:0000256" key="2">
    <source>
        <dbReference type="ARBA" id="ARBA00023110"/>
    </source>
</evidence>
<feature type="domain" description="Cj1289-like C-terminal" evidence="6">
    <location>
        <begin position="290"/>
        <end position="383"/>
    </location>
</feature>
<feature type="signal peptide" evidence="4">
    <location>
        <begin position="1"/>
        <end position="20"/>
    </location>
</feature>
<name>A0AB37UYM9_HELPX</name>
<organism evidence="7 8">
    <name type="scientific">Helicobacter pylori</name>
    <name type="common">Campylobacter pylori</name>
    <dbReference type="NCBI Taxonomy" id="210"/>
    <lineage>
        <taxon>Bacteria</taxon>
        <taxon>Pseudomonadati</taxon>
        <taxon>Campylobacterota</taxon>
        <taxon>Epsilonproteobacteria</taxon>
        <taxon>Campylobacterales</taxon>
        <taxon>Helicobacteraceae</taxon>
        <taxon>Helicobacter</taxon>
    </lineage>
</organism>
<evidence type="ECO:0000313" key="8">
    <source>
        <dbReference type="Proteomes" id="UP000289024"/>
    </source>
</evidence>
<feature type="domain" description="SurA N-terminal" evidence="5">
    <location>
        <begin position="194"/>
        <end position="274"/>
    </location>
</feature>
<dbReference type="AlphaFoldDB" id="A0AB37UYM9"/>